<dbReference type="InterPro" id="IPR045892">
    <property type="entry name" value="CrtISO-like"/>
</dbReference>
<accession>A0A7S4DND3</accession>
<evidence type="ECO:0008006" key="2">
    <source>
        <dbReference type="Google" id="ProtNLM"/>
    </source>
</evidence>
<dbReference type="Gene3D" id="3.50.50.60">
    <property type="entry name" value="FAD/NAD(P)-binding domain"/>
    <property type="match status" value="1"/>
</dbReference>
<dbReference type="EMBL" id="HBIV01016827">
    <property type="protein sequence ID" value="CAE0660655.1"/>
    <property type="molecule type" value="Transcribed_RNA"/>
</dbReference>
<gene>
    <name evidence="1" type="ORF">LGLO00237_LOCUS12241</name>
</gene>
<dbReference type="InterPro" id="IPR036188">
    <property type="entry name" value="FAD/NAD-bd_sf"/>
</dbReference>
<proteinExistence type="predicted"/>
<dbReference type="PANTHER" id="PTHR46313:SF3">
    <property type="entry name" value="PROLYCOPENE ISOMERASE, CHLOROPLASTIC"/>
    <property type="match status" value="1"/>
</dbReference>
<dbReference type="SUPFAM" id="SSF51905">
    <property type="entry name" value="FAD/NAD(P)-binding domain"/>
    <property type="match status" value="1"/>
</dbReference>
<dbReference type="Gene3D" id="3.90.660.50">
    <property type="match status" value="1"/>
</dbReference>
<dbReference type="GO" id="GO:0016116">
    <property type="term" value="P:carotenoid metabolic process"/>
    <property type="evidence" value="ECO:0007669"/>
    <property type="project" value="InterPro"/>
</dbReference>
<protein>
    <recommendedName>
        <fullName evidence="2">Amine oxidase domain-containing protein</fullName>
    </recommendedName>
</protein>
<organism evidence="1">
    <name type="scientific">Lotharella globosa</name>
    <dbReference type="NCBI Taxonomy" id="91324"/>
    <lineage>
        <taxon>Eukaryota</taxon>
        <taxon>Sar</taxon>
        <taxon>Rhizaria</taxon>
        <taxon>Cercozoa</taxon>
        <taxon>Chlorarachniophyceae</taxon>
        <taxon>Lotharella</taxon>
    </lineage>
</organism>
<sequence length="366" mass="39933">MRVWPSPWAVLLRLLMRSSVRLRKKGGELVTKAKVDEIMVENGKIVGVRLQNGKEIRAKEAVVSATTVWDTVKLLKDEASPEVRKWKSQMDETPAQGTIAHLFLGIDGDLPLSPEGKQLDPAQLFVKDWNRPLSDPQNVVTVSIPTILDPTIAPKGKHIIHVYTAGTEPYDLWKSVDGDEEAYNNLKEERQKILWEAVERIIPDIRERVDVQIDGSPLTHAAFLHRHQGTYGPALPAGKRIFGILPEIPLHLYDTPVNGLYRCGDSTFPGPGVPAAVASGAIVANTLLPWYNHALKILRQSLGMKNNNRREGAPDIGIGHVLALLKESYFNRLTPAGAGAAGARPRGVAAAGPLSAAAAADVRRCA</sequence>
<evidence type="ECO:0000313" key="1">
    <source>
        <dbReference type="EMBL" id="CAE0660655.1"/>
    </source>
</evidence>
<name>A0A7S4DND3_9EUKA</name>
<dbReference type="PANTHER" id="PTHR46313">
    <property type="match status" value="1"/>
</dbReference>
<dbReference type="AlphaFoldDB" id="A0A7S4DND3"/>
<reference evidence="1" key="1">
    <citation type="submission" date="2021-01" db="EMBL/GenBank/DDBJ databases">
        <authorList>
            <person name="Corre E."/>
            <person name="Pelletier E."/>
            <person name="Niang G."/>
            <person name="Scheremetjew M."/>
            <person name="Finn R."/>
            <person name="Kale V."/>
            <person name="Holt S."/>
            <person name="Cochrane G."/>
            <person name="Meng A."/>
            <person name="Brown T."/>
            <person name="Cohen L."/>
        </authorList>
    </citation>
    <scope>NUCLEOTIDE SEQUENCE</scope>
    <source>
        <strain evidence="1">CCCM811</strain>
    </source>
</reference>